<accession>A0AAD8RWZ9</accession>
<feature type="compositionally biased region" description="Basic and acidic residues" evidence="2">
    <location>
        <begin position="61"/>
        <end position="72"/>
    </location>
</feature>
<sequence>MTKSRASEAAAQELEALKLDMEQVNNRTEEIGTKLDGFEGKISSLADQMSRLEALLMENRGRTAAREDEDSRTAAAAAQDNRGMTENTLMPEGDNKGMTESMTGVHFPEVIETMGLTVMLTSTSP</sequence>
<dbReference type="EMBL" id="JAUUTY010000004">
    <property type="protein sequence ID" value="KAK1641549.1"/>
    <property type="molecule type" value="Genomic_DNA"/>
</dbReference>
<evidence type="ECO:0000313" key="3">
    <source>
        <dbReference type="EMBL" id="KAK1641549.1"/>
    </source>
</evidence>
<gene>
    <name evidence="3" type="ORF">QYE76_059354</name>
</gene>
<comment type="caution">
    <text evidence="3">The sequence shown here is derived from an EMBL/GenBank/DDBJ whole genome shotgun (WGS) entry which is preliminary data.</text>
</comment>
<proteinExistence type="predicted"/>
<reference evidence="3" key="1">
    <citation type="submission" date="2023-07" db="EMBL/GenBank/DDBJ databases">
        <title>A chromosome-level genome assembly of Lolium multiflorum.</title>
        <authorList>
            <person name="Chen Y."/>
            <person name="Copetti D."/>
            <person name="Kolliker R."/>
            <person name="Studer B."/>
        </authorList>
    </citation>
    <scope>NUCLEOTIDE SEQUENCE</scope>
    <source>
        <strain evidence="3">02402/16</strain>
        <tissue evidence="3">Leaf</tissue>
    </source>
</reference>
<dbReference type="AlphaFoldDB" id="A0AAD8RWZ9"/>
<feature type="coiled-coil region" evidence="1">
    <location>
        <begin position="7"/>
        <end position="55"/>
    </location>
</feature>
<dbReference type="Proteomes" id="UP001231189">
    <property type="component" value="Unassembled WGS sequence"/>
</dbReference>
<organism evidence="3 4">
    <name type="scientific">Lolium multiflorum</name>
    <name type="common">Italian ryegrass</name>
    <name type="synonym">Lolium perenne subsp. multiflorum</name>
    <dbReference type="NCBI Taxonomy" id="4521"/>
    <lineage>
        <taxon>Eukaryota</taxon>
        <taxon>Viridiplantae</taxon>
        <taxon>Streptophyta</taxon>
        <taxon>Embryophyta</taxon>
        <taxon>Tracheophyta</taxon>
        <taxon>Spermatophyta</taxon>
        <taxon>Magnoliopsida</taxon>
        <taxon>Liliopsida</taxon>
        <taxon>Poales</taxon>
        <taxon>Poaceae</taxon>
        <taxon>BOP clade</taxon>
        <taxon>Pooideae</taxon>
        <taxon>Poodae</taxon>
        <taxon>Poeae</taxon>
        <taxon>Poeae Chloroplast Group 2 (Poeae type)</taxon>
        <taxon>Loliodinae</taxon>
        <taxon>Loliinae</taxon>
        <taxon>Lolium</taxon>
    </lineage>
</organism>
<protein>
    <submittedName>
        <fullName evidence="3">Uncharacterized protein</fullName>
    </submittedName>
</protein>
<name>A0AAD8RWZ9_LOLMU</name>
<keyword evidence="4" id="KW-1185">Reference proteome</keyword>
<keyword evidence="1" id="KW-0175">Coiled coil</keyword>
<feature type="region of interest" description="Disordered" evidence="2">
    <location>
        <begin position="61"/>
        <end position="101"/>
    </location>
</feature>
<evidence type="ECO:0000313" key="4">
    <source>
        <dbReference type="Proteomes" id="UP001231189"/>
    </source>
</evidence>
<evidence type="ECO:0000256" key="2">
    <source>
        <dbReference type="SAM" id="MobiDB-lite"/>
    </source>
</evidence>
<evidence type="ECO:0000256" key="1">
    <source>
        <dbReference type="SAM" id="Coils"/>
    </source>
</evidence>